<reference evidence="2" key="1">
    <citation type="journal article" date="2015" name="Genome Biol. Evol.">
        <title>Organellar Genomes of White Spruce (Picea glauca): Assembly and Annotation.</title>
        <authorList>
            <person name="Jackman S.D."/>
            <person name="Warren R.L."/>
            <person name="Gibb E.A."/>
            <person name="Vandervalk B.P."/>
            <person name="Mohamadi H."/>
            <person name="Chu J."/>
            <person name="Raymond A."/>
            <person name="Pleasance S."/>
            <person name="Coope R."/>
            <person name="Wildung M.R."/>
            <person name="Ritland C.E."/>
            <person name="Bousquet J."/>
            <person name="Jones S.J."/>
            <person name="Bohlmann J."/>
            <person name="Birol I."/>
        </authorList>
    </citation>
    <scope>NUCLEOTIDE SEQUENCE [LARGE SCALE GENOMIC DNA]</scope>
    <source>
        <tissue evidence="2">Flushing bud</tissue>
    </source>
</reference>
<keyword evidence="1" id="KW-1133">Transmembrane helix</keyword>
<keyword evidence="1" id="KW-0472">Membrane</keyword>
<evidence type="ECO:0000313" key="2">
    <source>
        <dbReference type="EMBL" id="KUM49190.1"/>
    </source>
</evidence>
<feature type="transmembrane region" description="Helical" evidence="1">
    <location>
        <begin position="6"/>
        <end position="25"/>
    </location>
</feature>
<dbReference type="EMBL" id="LKAM01000003">
    <property type="protein sequence ID" value="KUM49190.1"/>
    <property type="molecule type" value="Genomic_DNA"/>
</dbReference>
<organism evidence="2">
    <name type="scientific">Picea glauca</name>
    <name type="common">White spruce</name>
    <name type="synonym">Pinus glauca</name>
    <dbReference type="NCBI Taxonomy" id="3330"/>
    <lineage>
        <taxon>Eukaryota</taxon>
        <taxon>Viridiplantae</taxon>
        <taxon>Streptophyta</taxon>
        <taxon>Embryophyta</taxon>
        <taxon>Tracheophyta</taxon>
        <taxon>Spermatophyta</taxon>
        <taxon>Pinopsida</taxon>
        <taxon>Pinidae</taxon>
        <taxon>Conifers I</taxon>
        <taxon>Pinales</taxon>
        <taxon>Pinaceae</taxon>
        <taxon>Picea</taxon>
    </lineage>
</organism>
<geneLocation type="mitochondrion" evidence="2"/>
<accession>A0A117NI13</accession>
<evidence type="ECO:0000256" key="1">
    <source>
        <dbReference type="SAM" id="Phobius"/>
    </source>
</evidence>
<keyword evidence="2" id="KW-0496">Mitochondrion</keyword>
<name>A0A117NI13_PICGL</name>
<comment type="caution">
    <text evidence="2">The sequence shown here is derived from an EMBL/GenBank/DDBJ whole genome shotgun (WGS) entry which is preliminary data.</text>
</comment>
<proteinExistence type="predicted"/>
<keyword evidence="1" id="KW-0812">Transmembrane</keyword>
<sequence length="47" mass="5349">MDLSSIKTSLFILFGSYIFGAIRTYRLAINNTSTLDLSIHKIRLRST</sequence>
<gene>
    <name evidence="2" type="ORF">ABT39_MTgene3739</name>
</gene>
<protein>
    <submittedName>
        <fullName evidence="2">Uncharacterized protein</fullName>
    </submittedName>
</protein>
<dbReference type="AlphaFoldDB" id="A0A117NI13"/>